<dbReference type="STRING" id="683960.A0A1E3P371"/>
<dbReference type="Pfam" id="PF08286">
    <property type="entry name" value="Spc24"/>
    <property type="match status" value="1"/>
</dbReference>
<dbReference type="GO" id="GO:0007059">
    <property type="term" value="P:chromosome segregation"/>
    <property type="evidence" value="ECO:0007669"/>
    <property type="project" value="TreeGrafter"/>
</dbReference>
<evidence type="ECO:0000313" key="13">
    <source>
        <dbReference type="Proteomes" id="UP000094112"/>
    </source>
</evidence>
<evidence type="ECO:0000256" key="2">
    <source>
        <dbReference type="ARBA" id="ARBA00022454"/>
    </source>
</evidence>
<keyword evidence="7 10" id="KW-0539">Nucleus</keyword>
<evidence type="ECO:0000256" key="1">
    <source>
        <dbReference type="ARBA" id="ARBA00007804"/>
    </source>
</evidence>
<keyword evidence="9 10" id="KW-0137">Centromere</keyword>
<dbReference type="Proteomes" id="UP000094112">
    <property type="component" value="Unassembled WGS sequence"/>
</dbReference>
<dbReference type="GO" id="GO:0008017">
    <property type="term" value="F:microtubule binding"/>
    <property type="evidence" value="ECO:0007669"/>
    <property type="project" value="TreeGrafter"/>
</dbReference>
<dbReference type="PANTHER" id="PTHR22142:SF2">
    <property type="entry name" value="KINETOCHORE PROTEIN SPC24"/>
    <property type="match status" value="1"/>
</dbReference>
<protein>
    <recommendedName>
        <fullName evidence="10">Kinetochore protein Spc24</fullName>
    </recommendedName>
</protein>
<evidence type="ECO:0000256" key="5">
    <source>
        <dbReference type="ARBA" id="ARBA00022838"/>
    </source>
</evidence>
<organism evidence="12 13">
    <name type="scientific">Wickerhamomyces anomalus (strain ATCC 58044 / CBS 1984 / NCYC 433 / NRRL Y-366-8)</name>
    <name type="common">Yeast</name>
    <name type="synonym">Hansenula anomala</name>
    <dbReference type="NCBI Taxonomy" id="683960"/>
    <lineage>
        <taxon>Eukaryota</taxon>
        <taxon>Fungi</taxon>
        <taxon>Dikarya</taxon>
        <taxon>Ascomycota</taxon>
        <taxon>Saccharomycotina</taxon>
        <taxon>Saccharomycetes</taxon>
        <taxon>Phaffomycetales</taxon>
        <taxon>Wickerhamomycetaceae</taxon>
        <taxon>Wickerhamomyces</taxon>
    </lineage>
</organism>
<comment type="subcellular location">
    <subcellularLocation>
        <location evidence="10">Nucleus</location>
    </subcellularLocation>
    <subcellularLocation>
        <location evidence="10">Chromosome</location>
        <location evidence="10">Centromere</location>
        <location evidence="10">Kinetochore</location>
    </subcellularLocation>
</comment>
<dbReference type="GO" id="GO:0051301">
    <property type="term" value="P:cell division"/>
    <property type="evidence" value="ECO:0007669"/>
    <property type="project" value="UniProtKB-UniRule"/>
</dbReference>
<keyword evidence="2 10" id="KW-0158">Chromosome</keyword>
<evidence type="ECO:0000256" key="10">
    <source>
        <dbReference type="RuleBase" id="RU368011"/>
    </source>
</evidence>
<keyword evidence="5 10" id="KW-0995">Kinetochore</keyword>
<comment type="function">
    <text evidence="10">Acts as a component of the essential kinetochore-associated NDC80 complex, which is required for chromosome segregation and spindle checkpoint activity.</text>
</comment>
<dbReference type="GeneID" id="30201953"/>
<keyword evidence="3 10" id="KW-0132">Cell division</keyword>
<gene>
    <name evidence="12" type="ORF">WICANDRAFT_78337</name>
</gene>
<reference evidence="12 13" key="1">
    <citation type="journal article" date="2016" name="Proc. Natl. Acad. Sci. U.S.A.">
        <title>Comparative genomics of biotechnologically important yeasts.</title>
        <authorList>
            <person name="Riley R."/>
            <person name="Haridas S."/>
            <person name="Wolfe K.H."/>
            <person name="Lopes M.R."/>
            <person name="Hittinger C.T."/>
            <person name="Goeker M."/>
            <person name="Salamov A.A."/>
            <person name="Wisecaver J.H."/>
            <person name="Long T.M."/>
            <person name="Calvey C.H."/>
            <person name="Aerts A.L."/>
            <person name="Barry K.W."/>
            <person name="Choi C."/>
            <person name="Clum A."/>
            <person name="Coughlan A.Y."/>
            <person name="Deshpande S."/>
            <person name="Douglass A.P."/>
            <person name="Hanson S.J."/>
            <person name="Klenk H.-P."/>
            <person name="LaButti K.M."/>
            <person name="Lapidus A."/>
            <person name="Lindquist E.A."/>
            <person name="Lipzen A.M."/>
            <person name="Meier-Kolthoff J.P."/>
            <person name="Ohm R.A."/>
            <person name="Otillar R.P."/>
            <person name="Pangilinan J.L."/>
            <person name="Peng Y."/>
            <person name="Rokas A."/>
            <person name="Rosa C.A."/>
            <person name="Scheuner C."/>
            <person name="Sibirny A.A."/>
            <person name="Slot J.C."/>
            <person name="Stielow J.B."/>
            <person name="Sun H."/>
            <person name="Kurtzman C.P."/>
            <person name="Blackwell M."/>
            <person name="Grigoriev I.V."/>
            <person name="Jeffries T.W."/>
        </authorList>
    </citation>
    <scope>NUCLEOTIDE SEQUENCE [LARGE SCALE GENOMIC DNA]</scope>
    <source>
        <strain evidence="13">ATCC 58044 / CBS 1984 / NCYC 433 / NRRL Y-366-8</strain>
    </source>
</reference>
<dbReference type="RefSeq" id="XP_019038907.1">
    <property type="nucleotide sequence ID" value="XM_019184707.1"/>
</dbReference>
<dbReference type="SUPFAM" id="SSF143026">
    <property type="entry name" value="Kinetochore globular domain"/>
    <property type="match status" value="1"/>
</dbReference>
<dbReference type="OrthoDB" id="3344830at2759"/>
<evidence type="ECO:0000256" key="8">
    <source>
        <dbReference type="ARBA" id="ARBA00023306"/>
    </source>
</evidence>
<dbReference type="InterPro" id="IPR013252">
    <property type="entry name" value="Ndc80_Spc24"/>
</dbReference>
<dbReference type="PANTHER" id="PTHR22142">
    <property type="match status" value="1"/>
</dbReference>
<evidence type="ECO:0000256" key="4">
    <source>
        <dbReference type="ARBA" id="ARBA00022776"/>
    </source>
</evidence>
<keyword evidence="8 10" id="KW-0131">Cell cycle</keyword>
<name>A0A1E3P371_WICAA</name>
<evidence type="ECO:0000256" key="7">
    <source>
        <dbReference type="ARBA" id="ARBA00023242"/>
    </source>
</evidence>
<feature type="coiled-coil region" evidence="11">
    <location>
        <begin position="20"/>
        <end position="123"/>
    </location>
</feature>
<dbReference type="GO" id="GO:0005634">
    <property type="term" value="C:nucleus"/>
    <property type="evidence" value="ECO:0007669"/>
    <property type="project" value="UniProtKB-SubCell"/>
</dbReference>
<dbReference type="GO" id="GO:0031262">
    <property type="term" value="C:Ndc80 complex"/>
    <property type="evidence" value="ECO:0007669"/>
    <property type="project" value="TreeGrafter"/>
</dbReference>
<proteinExistence type="inferred from homology"/>
<keyword evidence="4 10" id="KW-0498">Mitosis</keyword>
<dbReference type="InterPro" id="IPR038066">
    <property type="entry name" value="Spc24_Fungi_globular_sf"/>
</dbReference>
<dbReference type="EMBL" id="KV454210">
    <property type="protein sequence ID" value="ODQ59700.1"/>
    <property type="molecule type" value="Genomic_DNA"/>
</dbReference>
<keyword evidence="13" id="KW-1185">Reference proteome</keyword>
<accession>A0A1E3P371</accession>
<evidence type="ECO:0000256" key="6">
    <source>
        <dbReference type="ARBA" id="ARBA00023054"/>
    </source>
</evidence>
<dbReference type="Gene3D" id="3.30.160.430">
    <property type="match status" value="1"/>
</dbReference>
<keyword evidence="6 11" id="KW-0175">Coiled coil</keyword>
<comment type="similarity">
    <text evidence="1 10">Belongs to the SPC24 family.</text>
</comment>
<comment type="subunit">
    <text evidence="10">Component of the NDC80 complex.</text>
</comment>
<dbReference type="AlphaFoldDB" id="A0A1E3P371"/>
<evidence type="ECO:0000313" key="12">
    <source>
        <dbReference type="EMBL" id="ODQ59700.1"/>
    </source>
</evidence>
<evidence type="ECO:0000256" key="11">
    <source>
        <dbReference type="SAM" id="Coils"/>
    </source>
</evidence>
<sequence>MMLQLDPAELLRETLEGCDIETDLDTIDRIAENLKQLQDERNQNIITEQQELQELSEKLADEQQNIESLENSSTRQEIKSKLKTNQSLELSMNKNLKELTSIKQDLSTNLSNLVDDYNSLDKQIEELDFIEDDEDKDAIVLKLMVYRKFGLKIDIPSNTLIIYNKEKNLTDFLNYGDEKYSDYFISNYIWDRF</sequence>
<evidence type="ECO:0000256" key="3">
    <source>
        <dbReference type="ARBA" id="ARBA00022618"/>
    </source>
</evidence>
<dbReference type="CDD" id="cd11565">
    <property type="entry name" value="RWD_Spc24"/>
    <property type="match status" value="1"/>
</dbReference>
<evidence type="ECO:0000256" key="9">
    <source>
        <dbReference type="ARBA" id="ARBA00023328"/>
    </source>
</evidence>